<evidence type="ECO:0000259" key="5">
    <source>
        <dbReference type="Pfam" id="PF00496"/>
    </source>
</evidence>
<keyword evidence="2" id="KW-0813">Transport</keyword>
<dbReference type="GO" id="GO:0043190">
    <property type="term" value="C:ATP-binding cassette (ABC) transporter complex"/>
    <property type="evidence" value="ECO:0007669"/>
    <property type="project" value="InterPro"/>
</dbReference>
<dbReference type="Proteomes" id="UP000523139">
    <property type="component" value="Unassembled WGS sequence"/>
</dbReference>
<evidence type="ECO:0000313" key="7">
    <source>
        <dbReference type="Proteomes" id="UP000523139"/>
    </source>
</evidence>
<dbReference type="AlphaFoldDB" id="A0A7X8YEB6"/>
<comment type="caution">
    <text evidence="6">The sequence shown here is derived from an EMBL/GenBank/DDBJ whole genome shotgun (WGS) entry which is preliminary data.</text>
</comment>
<dbReference type="EMBL" id="JABAHY010000010">
    <property type="protein sequence ID" value="NLS10464.1"/>
    <property type="molecule type" value="Genomic_DNA"/>
</dbReference>
<dbReference type="GO" id="GO:0042597">
    <property type="term" value="C:periplasmic space"/>
    <property type="evidence" value="ECO:0007669"/>
    <property type="project" value="UniProtKB-ARBA"/>
</dbReference>
<feature type="domain" description="Solute-binding protein family 5" evidence="5">
    <location>
        <begin position="81"/>
        <end position="418"/>
    </location>
</feature>
<dbReference type="CDD" id="cd00995">
    <property type="entry name" value="PBP2_NikA_DppA_OppA_like"/>
    <property type="match status" value="1"/>
</dbReference>
<dbReference type="GO" id="GO:1904680">
    <property type="term" value="F:peptide transmembrane transporter activity"/>
    <property type="evidence" value="ECO:0007669"/>
    <property type="project" value="TreeGrafter"/>
</dbReference>
<dbReference type="Gene3D" id="3.40.190.10">
    <property type="entry name" value="Periplasmic binding protein-like II"/>
    <property type="match status" value="1"/>
</dbReference>
<evidence type="ECO:0000256" key="4">
    <source>
        <dbReference type="SAM" id="SignalP"/>
    </source>
</evidence>
<dbReference type="PIRSF" id="PIRSF002741">
    <property type="entry name" value="MppA"/>
    <property type="match status" value="1"/>
</dbReference>
<dbReference type="PROSITE" id="PS51257">
    <property type="entry name" value="PROKAR_LIPOPROTEIN"/>
    <property type="match status" value="1"/>
</dbReference>
<protein>
    <submittedName>
        <fullName evidence="6">ABC transporter substrate-binding protein</fullName>
    </submittedName>
</protein>
<dbReference type="GO" id="GO:0015833">
    <property type="term" value="P:peptide transport"/>
    <property type="evidence" value="ECO:0007669"/>
    <property type="project" value="TreeGrafter"/>
</dbReference>
<reference evidence="6 7" key="1">
    <citation type="submission" date="2020-04" db="EMBL/GenBank/DDBJ databases">
        <title>Nesterenkonia sp. nov., isolated from marine sediment.</title>
        <authorList>
            <person name="Zhang G."/>
        </authorList>
    </citation>
    <scope>NUCLEOTIDE SEQUENCE [LARGE SCALE GENOMIC DNA]</scope>
    <source>
        <strain evidence="6 7">MY13</strain>
    </source>
</reference>
<sequence>MKKRQLIAPGALAALVLSACGGGGGGTGSGDIDVVEDGTLVIGIHEDPGNLFRSLNNSATLSQVFPIAYEAPVWFDEDGEAQPWLAESWEDTPTEVEWTIREGVQCPDGSELDAELVADNYRWILDPDNGSTAIGTVIPPDAEIDHDNDARTVTVTTETPNSFLMAQIGIHPIACREALEDPDSVAAGTDGTGLFELVEAVPGDHYTFERKDDYDWPREGAPDGQTAGVPQTVEYRIVENPSTRANMLLAGDLNIASVQGPDEDRVAETVDVLMEQDRINAGIAYSQAEGMPGEEEEVRIALTKALDIEALMQVNTSGNGEIPTRLATLEPEICQYDAVGPNTPSYDPDEAEAMLDEAGWTREGDGIRTRDGEELVLDFAWTTRWPENSATAEMMADMWEEIGVGVNHDGGDHGAWTENVFSEGSTEHYEVMWIGLNHFMPGALGAYVSGDLPPSGNNFAAIENEDFAAALAEAEDLSGADACDAWEQAEAALYSSGDMVQIAMQPDATYSQGVEGTIAPGWPTIAALLLTAD</sequence>
<dbReference type="PANTHER" id="PTHR30290">
    <property type="entry name" value="PERIPLASMIC BINDING COMPONENT OF ABC TRANSPORTER"/>
    <property type="match status" value="1"/>
</dbReference>
<dbReference type="Gene3D" id="3.10.105.10">
    <property type="entry name" value="Dipeptide-binding Protein, Domain 3"/>
    <property type="match status" value="1"/>
</dbReference>
<dbReference type="Pfam" id="PF00496">
    <property type="entry name" value="SBP_bac_5"/>
    <property type="match status" value="1"/>
</dbReference>
<keyword evidence="7" id="KW-1185">Reference proteome</keyword>
<dbReference type="InterPro" id="IPR039424">
    <property type="entry name" value="SBP_5"/>
</dbReference>
<comment type="similarity">
    <text evidence="1">Belongs to the bacterial solute-binding protein 5 family.</text>
</comment>
<feature type="signal peptide" evidence="4">
    <location>
        <begin position="1"/>
        <end position="21"/>
    </location>
</feature>
<feature type="chain" id="PRO_5039576618" evidence="4">
    <location>
        <begin position="22"/>
        <end position="533"/>
    </location>
</feature>
<evidence type="ECO:0000256" key="3">
    <source>
        <dbReference type="ARBA" id="ARBA00022729"/>
    </source>
</evidence>
<evidence type="ECO:0000256" key="1">
    <source>
        <dbReference type="ARBA" id="ARBA00005695"/>
    </source>
</evidence>
<evidence type="ECO:0000256" key="2">
    <source>
        <dbReference type="ARBA" id="ARBA00022448"/>
    </source>
</evidence>
<keyword evidence="3 4" id="KW-0732">Signal</keyword>
<dbReference type="InterPro" id="IPR030678">
    <property type="entry name" value="Peptide/Ni-bd"/>
</dbReference>
<dbReference type="RefSeq" id="WP_168887947.1">
    <property type="nucleotide sequence ID" value="NZ_JABAHY010000010.1"/>
</dbReference>
<accession>A0A7X8YEB6</accession>
<dbReference type="SUPFAM" id="SSF53850">
    <property type="entry name" value="Periplasmic binding protein-like II"/>
    <property type="match status" value="1"/>
</dbReference>
<name>A0A7X8YEB6_9MICC</name>
<dbReference type="PANTHER" id="PTHR30290:SF9">
    <property type="entry name" value="OLIGOPEPTIDE-BINDING PROTEIN APPA"/>
    <property type="match status" value="1"/>
</dbReference>
<evidence type="ECO:0000313" key="6">
    <source>
        <dbReference type="EMBL" id="NLS10464.1"/>
    </source>
</evidence>
<proteinExistence type="inferred from homology"/>
<dbReference type="InterPro" id="IPR000914">
    <property type="entry name" value="SBP_5_dom"/>
</dbReference>
<organism evidence="6 7">
    <name type="scientific">Nesterenkonia sedimenti</name>
    <dbReference type="NCBI Taxonomy" id="1463632"/>
    <lineage>
        <taxon>Bacteria</taxon>
        <taxon>Bacillati</taxon>
        <taxon>Actinomycetota</taxon>
        <taxon>Actinomycetes</taxon>
        <taxon>Micrococcales</taxon>
        <taxon>Micrococcaceae</taxon>
        <taxon>Nesterenkonia</taxon>
    </lineage>
</organism>
<gene>
    <name evidence="6" type="ORF">HGQ17_10775</name>
</gene>